<comment type="caution">
    <text evidence="2">The sequence shown here is derived from an EMBL/GenBank/DDBJ whole genome shotgun (WGS) entry which is preliminary data.</text>
</comment>
<feature type="compositionally biased region" description="Low complexity" evidence="1">
    <location>
        <begin position="16"/>
        <end position="26"/>
    </location>
</feature>
<gene>
    <name evidence="2" type="ORF">J2853_003226</name>
</gene>
<evidence type="ECO:0000313" key="2">
    <source>
        <dbReference type="EMBL" id="MDP9844015.1"/>
    </source>
</evidence>
<dbReference type="Proteomes" id="UP001225356">
    <property type="component" value="Unassembled WGS sequence"/>
</dbReference>
<proteinExistence type="predicted"/>
<feature type="region of interest" description="Disordered" evidence="1">
    <location>
        <begin position="15"/>
        <end position="46"/>
    </location>
</feature>
<name>A0ABT9QB66_9ACTN</name>
<dbReference type="EMBL" id="JAUSQU010000001">
    <property type="protein sequence ID" value="MDP9844015.1"/>
    <property type="molecule type" value="Genomic_DNA"/>
</dbReference>
<evidence type="ECO:0000256" key="1">
    <source>
        <dbReference type="SAM" id="MobiDB-lite"/>
    </source>
</evidence>
<evidence type="ECO:0000313" key="3">
    <source>
        <dbReference type="Proteomes" id="UP001225356"/>
    </source>
</evidence>
<sequence length="241" mass="26341">MICTCTCGRWSCQGCRSPRSTAPSSPSRRRRRERSRPADARGRRGTHCTGAVMWSGFGANGIAGTGENNHGWPTTGHVSCAALARPHGSVEFHMDTRAESLFLSHSGCTSITKKASRKRGLVFTGQDVDLDTPPLAVLHLPCAVVGGPIIVGGEIRVEIVMLYQPMRVDSEYADPPSILVVQSASRLFRRFHHPADQCIRPGLPPRRLGRRSSTRARSGACRLSYLRHPNGCVMLNETCLR</sequence>
<reference evidence="2 3" key="1">
    <citation type="submission" date="2023-07" db="EMBL/GenBank/DDBJ databases">
        <title>Sequencing the genomes of 1000 actinobacteria strains.</title>
        <authorList>
            <person name="Klenk H.-P."/>
        </authorList>
    </citation>
    <scope>NUCLEOTIDE SEQUENCE [LARGE SCALE GENOMIC DNA]</scope>
    <source>
        <strain evidence="2 3">DSM 46740</strain>
    </source>
</reference>
<protein>
    <submittedName>
        <fullName evidence="2">Uncharacterized protein</fullName>
    </submittedName>
</protein>
<keyword evidence="3" id="KW-1185">Reference proteome</keyword>
<organism evidence="2 3">
    <name type="scientific">Streptosporangium lutulentum</name>
    <dbReference type="NCBI Taxonomy" id="1461250"/>
    <lineage>
        <taxon>Bacteria</taxon>
        <taxon>Bacillati</taxon>
        <taxon>Actinomycetota</taxon>
        <taxon>Actinomycetes</taxon>
        <taxon>Streptosporangiales</taxon>
        <taxon>Streptosporangiaceae</taxon>
        <taxon>Streptosporangium</taxon>
    </lineage>
</organism>
<accession>A0ABT9QB66</accession>